<dbReference type="AlphaFoldDB" id="A0A3P7PKE9"/>
<dbReference type="Pfam" id="PF09271">
    <property type="entry name" value="LAG1-DNAbind"/>
    <property type="match status" value="1"/>
</dbReference>
<accession>A0A3P7PKE9</accession>
<proteinExistence type="predicted"/>
<feature type="domain" description="RBP-J/Cbf11/Cbf12 DNA binding" evidence="1">
    <location>
        <begin position="37"/>
        <end position="54"/>
    </location>
</feature>
<name>A0A3P7PKE9_DIBLA</name>
<dbReference type="SUPFAM" id="SSF49417">
    <property type="entry name" value="p53-like transcription factors"/>
    <property type="match status" value="1"/>
</dbReference>
<evidence type="ECO:0000313" key="3">
    <source>
        <dbReference type="Proteomes" id="UP000281553"/>
    </source>
</evidence>
<dbReference type="InterPro" id="IPR037095">
    <property type="entry name" value="RBP-J/Cbf11_DNA-bd_sf"/>
</dbReference>
<evidence type="ECO:0000313" key="2">
    <source>
        <dbReference type="EMBL" id="VDN20279.1"/>
    </source>
</evidence>
<dbReference type="GO" id="GO:0003700">
    <property type="term" value="F:DNA-binding transcription factor activity"/>
    <property type="evidence" value="ECO:0007669"/>
    <property type="project" value="InterPro"/>
</dbReference>
<reference evidence="2 3" key="1">
    <citation type="submission" date="2018-11" db="EMBL/GenBank/DDBJ databases">
        <authorList>
            <consortium name="Pathogen Informatics"/>
        </authorList>
    </citation>
    <scope>NUCLEOTIDE SEQUENCE [LARGE SCALE GENOMIC DNA]</scope>
</reference>
<organism evidence="2 3">
    <name type="scientific">Dibothriocephalus latus</name>
    <name type="common">Fish tapeworm</name>
    <name type="synonym">Diphyllobothrium latum</name>
    <dbReference type="NCBI Taxonomy" id="60516"/>
    <lineage>
        <taxon>Eukaryota</taxon>
        <taxon>Metazoa</taxon>
        <taxon>Spiralia</taxon>
        <taxon>Lophotrochozoa</taxon>
        <taxon>Platyhelminthes</taxon>
        <taxon>Cestoda</taxon>
        <taxon>Eucestoda</taxon>
        <taxon>Diphyllobothriidea</taxon>
        <taxon>Diphyllobothriidae</taxon>
        <taxon>Dibothriocephalus</taxon>
    </lineage>
</organism>
<dbReference type="InterPro" id="IPR015351">
    <property type="entry name" value="RBP-J/Cbf11/Cbf12_DNA-bd"/>
</dbReference>
<dbReference type="Gene3D" id="2.60.40.1450">
    <property type="entry name" value="LAG1, DNA binding domain"/>
    <property type="match status" value="1"/>
</dbReference>
<dbReference type="InterPro" id="IPR008967">
    <property type="entry name" value="p53-like_TF_DNA-bd_sf"/>
</dbReference>
<protein>
    <recommendedName>
        <fullName evidence="1">RBP-J/Cbf11/Cbf12 DNA binding domain-containing protein</fullName>
    </recommendedName>
</protein>
<dbReference type="EMBL" id="UYRU01070812">
    <property type="protein sequence ID" value="VDN20279.1"/>
    <property type="molecule type" value="Genomic_DNA"/>
</dbReference>
<dbReference type="GO" id="GO:0003677">
    <property type="term" value="F:DNA binding"/>
    <property type="evidence" value="ECO:0007669"/>
    <property type="project" value="InterPro"/>
</dbReference>
<dbReference type="OrthoDB" id="6277838at2759"/>
<keyword evidence="3" id="KW-1185">Reference proteome</keyword>
<gene>
    <name evidence="2" type="ORF">DILT_LOCUS13589</name>
</gene>
<evidence type="ECO:0000259" key="1">
    <source>
        <dbReference type="Pfam" id="PF09271"/>
    </source>
</evidence>
<dbReference type="GO" id="GO:0005634">
    <property type="term" value="C:nucleus"/>
    <property type="evidence" value="ECO:0007669"/>
    <property type="project" value="InterPro"/>
</dbReference>
<dbReference type="Proteomes" id="UP000281553">
    <property type="component" value="Unassembled WGS sequence"/>
</dbReference>
<sequence>MSLSASSGDGDACQASASLVTRDLMRAYLANRRDQVLIVLHAKVAQKSYGTEKRIEFMLKSPYLRHHAVGHTIDLVKSDG</sequence>